<organism evidence="8 9">
    <name type="scientific">Cyclostephanos tholiformis</name>
    <dbReference type="NCBI Taxonomy" id="382380"/>
    <lineage>
        <taxon>Eukaryota</taxon>
        <taxon>Sar</taxon>
        <taxon>Stramenopiles</taxon>
        <taxon>Ochrophyta</taxon>
        <taxon>Bacillariophyta</taxon>
        <taxon>Coscinodiscophyceae</taxon>
        <taxon>Thalassiosirophycidae</taxon>
        <taxon>Stephanodiscales</taxon>
        <taxon>Stephanodiscaceae</taxon>
        <taxon>Cyclostephanos</taxon>
    </lineage>
</organism>
<dbReference type="AlphaFoldDB" id="A0ABD3RZS4"/>
<evidence type="ECO:0000256" key="2">
    <source>
        <dbReference type="ARBA" id="ARBA00022741"/>
    </source>
</evidence>
<feature type="compositionally biased region" description="Acidic residues" evidence="6">
    <location>
        <begin position="621"/>
        <end position="644"/>
    </location>
</feature>
<dbReference type="GO" id="GO:0005525">
    <property type="term" value="F:GTP binding"/>
    <property type="evidence" value="ECO:0007669"/>
    <property type="project" value="UniProtKB-KW"/>
</dbReference>
<proteinExistence type="inferred from homology"/>
<keyword evidence="2 5" id="KW-0547">Nucleotide-binding</keyword>
<accession>A0ABD3RZS4</accession>
<dbReference type="PROSITE" id="PS51721">
    <property type="entry name" value="G_CP"/>
    <property type="match status" value="1"/>
</dbReference>
<dbReference type="Gene3D" id="3.40.50.300">
    <property type="entry name" value="P-loop containing nucleotide triphosphate hydrolases"/>
    <property type="match status" value="1"/>
</dbReference>
<feature type="domain" description="CP-type G" evidence="7">
    <location>
        <begin position="291"/>
        <end position="452"/>
    </location>
</feature>
<dbReference type="GO" id="GO:0005730">
    <property type="term" value="C:nucleolus"/>
    <property type="evidence" value="ECO:0007669"/>
    <property type="project" value="UniProtKB-SubCell"/>
</dbReference>
<dbReference type="CDD" id="cd01858">
    <property type="entry name" value="NGP_1"/>
    <property type="match status" value="1"/>
</dbReference>
<dbReference type="Gene3D" id="1.10.1580.10">
    <property type="match status" value="1"/>
</dbReference>
<gene>
    <name evidence="8" type="ORF">ACHAXA_002845</name>
</gene>
<dbReference type="PANTHER" id="PTHR11089:SF9">
    <property type="entry name" value="NUCLEOLAR GTP-BINDING PROTEIN 2"/>
    <property type="match status" value="1"/>
</dbReference>
<evidence type="ECO:0000313" key="8">
    <source>
        <dbReference type="EMBL" id="KAL3817696.1"/>
    </source>
</evidence>
<dbReference type="FunFam" id="3.40.50.300:FF:000559">
    <property type="entry name" value="Nuclear/nucleolar GTPase 2"/>
    <property type="match status" value="1"/>
</dbReference>
<dbReference type="InterPro" id="IPR012971">
    <property type="entry name" value="NOG2_N_dom"/>
</dbReference>
<feature type="compositionally biased region" description="Polar residues" evidence="6">
    <location>
        <begin position="21"/>
        <end position="34"/>
    </location>
</feature>
<evidence type="ECO:0000259" key="7">
    <source>
        <dbReference type="PROSITE" id="PS51721"/>
    </source>
</evidence>
<comment type="caution">
    <text evidence="8">The sequence shown here is derived from an EMBL/GenBank/DDBJ whole genome shotgun (WGS) entry which is preliminary data.</text>
</comment>
<dbReference type="InterPro" id="IPR050755">
    <property type="entry name" value="TRAFAC_YlqF/YawG_RiboMat"/>
</dbReference>
<feature type="region of interest" description="Disordered" evidence="6">
    <location>
        <begin position="1"/>
        <end position="44"/>
    </location>
</feature>
<evidence type="ECO:0000256" key="4">
    <source>
        <dbReference type="ARBA" id="ARBA00023242"/>
    </source>
</evidence>
<dbReference type="PANTHER" id="PTHR11089">
    <property type="entry name" value="GTP-BINDING PROTEIN-RELATED"/>
    <property type="match status" value="1"/>
</dbReference>
<name>A0ABD3RZS4_9STRA</name>
<dbReference type="InterPro" id="IPR027417">
    <property type="entry name" value="P-loop_NTPase"/>
</dbReference>
<feature type="region of interest" description="Disordered" evidence="6">
    <location>
        <begin position="555"/>
        <end position="659"/>
    </location>
</feature>
<evidence type="ECO:0000256" key="5">
    <source>
        <dbReference type="RuleBase" id="RU364023"/>
    </source>
</evidence>
<dbReference type="InterPro" id="IPR006073">
    <property type="entry name" value="GTP-bd"/>
</dbReference>
<dbReference type="InterPro" id="IPR030378">
    <property type="entry name" value="G_CP_dom"/>
</dbReference>
<sequence>MAKTGYKFTKQQPAKGKRNMLTKSSASSRPNRTAPSRGDNGNVRTASTIARLKMYNNGKAIRNKEGKVVGGQFMMSDRAGDSKITSSTGRIAPDRRWFGNTRVVGPTELDKFREEMTSSMADPYSVVVKRRQLPMGLLRDAAELESRAGAGGSKAGSIGLLVNEPFEHTFGTKSRRKRVKVEQYMIARTSKLDVDEDDIGRTRLAAATTTAAGGKAESVLSALPDDDASGYAALFAAAQKSRGTYENVNDRVGIVPWGKDTNLTKTEGEGVDWVHAKRDDLFNKGQSKRIWGEFYKVVDCSDVILHVIDARNVPGTRCTMIEKHLSKNAPHKHLVFVLNKIDLVPNWVAKRWIGELAQIRPTIAFHASMTHAFGKGALISLLRQFGKLNSDKKQISVGVIGYPNVGKSSVINTLISKKSCKVAPIPGETKIWQYITLFRNIYLIDCPGVVVDSAGDTETDSVLKGVVRAERLETPEDFVDAIQMSVKREHIAALYGIPKSGDGTWATSEELLEKIAIKSGRLLKGGEPCLRTAAIMVICDYQRGRLPHYVAPPELKEEEEEGNGSAAKKKDGIGGAARDTAQIEGVTLEPQDLDGLQRNNIGEGADGFEGIEAMDCVGEMNQDDEQGENDEGDDDKLGDDEDEAFYPTSSAQVGAGDWD</sequence>
<dbReference type="PRINTS" id="PR00326">
    <property type="entry name" value="GTP1OBG"/>
</dbReference>
<dbReference type="Pfam" id="PF01926">
    <property type="entry name" value="MMR_HSR1"/>
    <property type="match status" value="1"/>
</dbReference>
<reference evidence="8 9" key="1">
    <citation type="submission" date="2024-10" db="EMBL/GenBank/DDBJ databases">
        <title>Updated reference genomes for cyclostephanoid diatoms.</title>
        <authorList>
            <person name="Roberts W.R."/>
            <person name="Alverson A.J."/>
        </authorList>
    </citation>
    <scope>NUCLEOTIDE SEQUENCE [LARGE SCALE GENOMIC DNA]</scope>
    <source>
        <strain evidence="8 9">AJA228-03</strain>
    </source>
</reference>
<protein>
    <recommendedName>
        <fullName evidence="5">Nucleolar GTP-binding protein 2</fullName>
    </recommendedName>
</protein>
<comment type="subcellular location">
    <subcellularLocation>
        <location evidence="1 5">Nucleus</location>
        <location evidence="1 5">Nucleolus</location>
    </subcellularLocation>
</comment>
<dbReference type="Pfam" id="PF08153">
    <property type="entry name" value="NGP1NT"/>
    <property type="match status" value="1"/>
</dbReference>
<evidence type="ECO:0000256" key="6">
    <source>
        <dbReference type="SAM" id="MobiDB-lite"/>
    </source>
</evidence>
<evidence type="ECO:0000313" key="9">
    <source>
        <dbReference type="Proteomes" id="UP001530377"/>
    </source>
</evidence>
<dbReference type="SUPFAM" id="SSF52540">
    <property type="entry name" value="P-loop containing nucleoside triphosphate hydrolases"/>
    <property type="match status" value="1"/>
</dbReference>
<dbReference type="InterPro" id="IPR024929">
    <property type="entry name" value="GNL2_CP_dom"/>
</dbReference>
<comment type="similarity">
    <text evidence="5">Belongs to the TRAFAC class YlqF/YawG GTPase family. NOG2 subfamily.</text>
</comment>
<dbReference type="Proteomes" id="UP001530377">
    <property type="component" value="Unassembled WGS sequence"/>
</dbReference>
<keyword evidence="9" id="KW-1185">Reference proteome</keyword>
<keyword evidence="3 5" id="KW-0342">GTP-binding</keyword>
<dbReference type="EMBL" id="JALLPB020000096">
    <property type="protein sequence ID" value="KAL3817696.1"/>
    <property type="molecule type" value="Genomic_DNA"/>
</dbReference>
<comment type="function">
    <text evidence="5">GTPase that associates with pre-60S ribosomal subunits in the nucleolus and is required for their nuclear export and maturation.</text>
</comment>
<evidence type="ECO:0000256" key="1">
    <source>
        <dbReference type="ARBA" id="ARBA00004604"/>
    </source>
</evidence>
<evidence type="ECO:0000256" key="3">
    <source>
        <dbReference type="ARBA" id="ARBA00023134"/>
    </source>
</evidence>
<dbReference type="InterPro" id="IPR023179">
    <property type="entry name" value="GTP-bd_ortho_bundle_sf"/>
</dbReference>
<keyword evidence="4 5" id="KW-0539">Nucleus</keyword>